<reference evidence="1" key="1">
    <citation type="submission" date="2020-03" db="EMBL/GenBank/DDBJ databases">
        <title>The deep terrestrial virosphere.</title>
        <authorList>
            <person name="Holmfeldt K."/>
            <person name="Nilsson E."/>
            <person name="Simone D."/>
            <person name="Lopez-Fernandez M."/>
            <person name="Wu X."/>
            <person name="de Brujin I."/>
            <person name="Lundin D."/>
            <person name="Andersson A."/>
            <person name="Bertilsson S."/>
            <person name="Dopson M."/>
        </authorList>
    </citation>
    <scope>NUCLEOTIDE SEQUENCE</scope>
    <source>
        <strain evidence="1">TM448B05252</strain>
    </source>
</reference>
<protein>
    <submittedName>
        <fullName evidence="1">Uncharacterized protein</fullName>
    </submittedName>
</protein>
<gene>
    <name evidence="1" type="ORF">TM448B05252_0008</name>
</gene>
<evidence type="ECO:0000313" key="1">
    <source>
        <dbReference type="EMBL" id="QJI03856.1"/>
    </source>
</evidence>
<name>A0A6M3Y5V3_9ZZZZ</name>
<organism evidence="1">
    <name type="scientific">viral metagenome</name>
    <dbReference type="NCBI Taxonomy" id="1070528"/>
    <lineage>
        <taxon>unclassified sequences</taxon>
        <taxon>metagenomes</taxon>
        <taxon>organismal metagenomes</taxon>
    </lineage>
</organism>
<dbReference type="EMBL" id="MT145125">
    <property type="protein sequence ID" value="QJI03856.1"/>
    <property type="molecule type" value="Genomic_DNA"/>
</dbReference>
<dbReference type="AlphaFoldDB" id="A0A6M3Y5V3"/>
<sequence>MPYNIIKKQKDKYVVVNKETGDVKGTHNTYEKAVKQMRLLYGVKHGMVPYSRKKRE</sequence>
<proteinExistence type="predicted"/>
<accession>A0A6M3Y5V3</accession>